<dbReference type="PANTHER" id="PTHR46792">
    <property type="entry name" value="COILED-COIL DOMAIN-CONTAINING PROTEIN 80"/>
    <property type="match status" value="1"/>
</dbReference>
<dbReference type="OrthoDB" id="9941497at2759"/>
<evidence type="ECO:0000256" key="1">
    <source>
        <dbReference type="ARBA" id="ARBA00022729"/>
    </source>
</evidence>
<dbReference type="STRING" id="28743.ENSCVAP00000027815"/>
<feature type="region of interest" description="Disordered" evidence="3">
    <location>
        <begin position="53"/>
        <end position="84"/>
    </location>
</feature>
<feature type="domain" description="DUF4174" evidence="5">
    <location>
        <begin position="565"/>
        <end position="695"/>
    </location>
</feature>
<dbReference type="Ensembl" id="ENSCVAT00000019224.1">
    <property type="protein sequence ID" value="ENSCVAP00000027815.1"/>
    <property type="gene ID" value="ENSCVAG00000014444.1"/>
</dbReference>
<keyword evidence="2" id="KW-0175">Coiled coil</keyword>
<evidence type="ECO:0000256" key="3">
    <source>
        <dbReference type="SAM" id="MobiDB-lite"/>
    </source>
</evidence>
<organism evidence="6 7">
    <name type="scientific">Cyprinodon variegatus</name>
    <name type="common">Sheepshead minnow</name>
    <dbReference type="NCBI Taxonomy" id="28743"/>
    <lineage>
        <taxon>Eukaryota</taxon>
        <taxon>Metazoa</taxon>
        <taxon>Chordata</taxon>
        <taxon>Craniata</taxon>
        <taxon>Vertebrata</taxon>
        <taxon>Euteleostomi</taxon>
        <taxon>Actinopterygii</taxon>
        <taxon>Neopterygii</taxon>
        <taxon>Teleostei</taxon>
        <taxon>Neoteleostei</taxon>
        <taxon>Acanthomorphata</taxon>
        <taxon>Ovalentaria</taxon>
        <taxon>Atherinomorphae</taxon>
        <taxon>Cyprinodontiformes</taxon>
        <taxon>Cyprinodontidae</taxon>
        <taxon>Cyprinodon</taxon>
    </lineage>
</organism>
<reference evidence="6" key="1">
    <citation type="submission" date="2025-08" db="UniProtKB">
        <authorList>
            <consortium name="Ensembl"/>
        </authorList>
    </citation>
    <scope>IDENTIFICATION</scope>
</reference>
<feature type="region of interest" description="Disordered" evidence="3">
    <location>
        <begin position="300"/>
        <end position="398"/>
    </location>
</feature>
<feature type="compositionally biased region" description="Basic and acidic residues" evidence="3">
    <location>
        <begin position="346"/>
        <end position="373"/>
    </location>
</feature>
<dbReference type="GO" id="GO:0010811">
    <property type="term" value="P:positive regulation of cell-substrate adhesion"/>
    <property type="evidence" value="ECO:0007669"/>
    <property type="project" value="TreeGrafter"/>
</dbReference>
<evidence type="ECO:0000313" key="7">
    <source>
        <dbReference type="Proteomes" id="UP000265020"/>
    </source>
</evidence>
<keyword evidence="7" id="KW-1185">Reference proteome</keyword>
<dbReference type="GeneTree" id="ENSGT00940000166240"/>
<feature type="compositionally biased region" description="Basic residues" evidence="3">
    <location>
        <begin position="374"/>
        <end position="393"/>
    </location>
</feature>
<dbReference type="KEGG" id="cvg:107089802"/>
<evidence type="ECO:0000313" key="6">
    <source>
        <dbReference type="Ensembl" id="ENSCVAP00000027815.1"/>
    </source>
</evidence>
<feature type="domain" description="DUF4174" evidence="5">
    <location>
        <begin position="407"/>
        <end position="541"/>
    </location>
</feature>
<evidence type="ECO:0000259" key="5">
    <source>
        <dbReference type="Pfam" id="PF13778"/>
    </source>
</evidence>
<dbReference type="PANTHER" id="PTHR46792:SF1">
    <property type="entry name" value="COILED-COIL DOMAIN-CONTAINING 80-LIKE 2"/>
    <property type="match status" value="1"/>
</dbReference>
<proteinExistence type="predicted"/>
<feature type="chain" id="PRO_5018621348" evidence="4">
    <location>
        <begin position="32"/>
        <end position="740"/>
    </location>
</feature>
<sequence length="740" mass="83696">MSVRMLHFSTSKHLVLLVLMWSLSCTSLITAWPGIPRSKPKADLDPNVRDWGDYSDVPTGMEHGLGLEEDRENEDNRGVREPSSNLSPELDFLADFAGKKRLWVITAPSHNDNYLRMMEKQLEDMDQKELNCRLAERDTFILIIIQNAMMEGRIQKTTFQGDATVENLDPDTITKLLHYLELSSQEQAFSMLVMKKNLGISERFPYPVRVEAILELIDQFPMRKLEKMTRKGSNLRCKTKKKKVVVKRKKLIKKNMLSPHRAGNVTSVVISQRQHLDKKAVLMSKIQDILNGKSRFVIRKKPGGSTIQKTSDSNNDWETTKVSSGGQSVSKSEEKAKKNRGPSSTDEEKKTTERQNSKNKEESNIKANKESKGSNKKKGKGNKGKKRKGKKSNRAVSEEDKAALKTFLDGIRGSRRLMLISTPSRDTALYIQQTEENKKHLCELGMRKITVATMVGEGSDSTISVQHQLLESEPPHRDQLEQVLDSRLIPLLRAELGLSSSDLFSMTVTDYDIKPNRVFEAPPSSTALFEYIDNFPSRNSEKEKERKRPPVCSKDTKAPVVENSLLRFMSKRRLLLISAPSEDDYSFQQQISALSGQECQLGIRHFALLKLTGNGPKASGTVELFPINGRSQSEVEPLSHLVVNNLREQLKVNKDYFSMLVVGKDGDVKAWFPSPIWSLDNIYDLVDSMELRMQEANLQMSVGIQCPENVGRGGSETGHYPGYDEDRAEGTYLYHQSEDK</sequence>
<feature type="compositionally biased region" description="Low complexity" evidence="3">
    <location>
        <begin position="320"/>
        <end position="330"/>
    </location>
</feature>
<feature type="coiled-coil region" evidence="2">
    <location>
        <begin position="111"/>
        <end position="138"/>
    </location>
</feature>
<reference evidence="6" key="2">
    <citation type="submission" date="2025-09" db="UniProtKB">
        <authorList>
            <consortium name="Ensembl"/>
        </authorList>
    </citation>
    <scope>IDENTIFICATION</scope>
</reference>
<protein>
    <submittedName>
        <fullName evidence="6">Coiled-coil domain containing 80 like 2</fullName>
    </submittedName>
</protein>
<dbReference type="CTD" id="796417"/>
<feature type="domain" description="DUF4174" evidence="5">
    <location>
        <begin position="92"/>
        <end position="226"/>
    </location>
</feature>
<dbReference type="OMA" id="FTMLVMK"/>
<dbReference type="PROSITE" id="PS51257">
    <property type="entry name" value="PROKAR_LIPOPROTEIN"/>
    <property type="match status" value="1"/>
</dbReference>
<dbReference type="RefSeq" id="XP_015238260.1">
    <property type="nucleotide sequence ID" value="XM_015382774.1"/>
</dbReference>
<accession>A0A3Q2GJY6</accession>
<feature type="compositionally biased region" description="Polar residues" evidence="3">
    <location>
        <begin position="305"/>
        <end position="317"/>
    </location>
</feature>
<dbReference type="AlphaFoldDB" id="A0A3Q2GJY6"/>
<name>A0A3Q2GJY6_CYPVA</name>
<dbReference type="GO" id="GO:0030198">
    <property type="term" value="P:extracellular matrix organization"/>
    <property type="evidence" value="ECO:0007669"/>
    <property type="project" value="TreeGrafter"/>
</dbReference>
<dbReference type="Proteomes" id="UP000265020">
    <property type="component" value="Unassembled WGS sequence"/>
</dbReference>
<dbReference type="GeneID" id="107089802"/>
<evidence type="ECO:0000256" key="4">
    <source>
        <dbReference type="SAM" id="SignalP"/>
    </source>
</evidence>
<dbReference type="InterPro" id="IPR025232">
    <property type="entry name" value="DUF4174"/>
</dbReference>
<dbReference type="Pfam" id="PF13778">
    <property type="entry name" value="DUF4174"/>
    <property type="match status" value="3"/>
</dbReference>
<keyword evidence="1 4" id="KW-0732">Signal</keyword>
<feature type="signal peptide" evidence="4">
    <location>
        <begin position="1"/>
        <end position="31"/>
    </location>
</feature>
<feature type="region of interest" description="Disordered" evidence="3">
    <location>
        <begin position="709"/>
        <end position="740"/>
    </location>
</feature>
<evidence type="ECO:0000256" key="2">
    <source>
        <dbReference type="SAM" id="Coils"/>
    </source>
</evidence>
<dbReference type="GO" id="GO:0005604">
    <property type="term" value="C:basement membrane"/>
    <property type="evidence" value="ECO:0007669"/>
    <property type="project" value="TreeGrafter"/>
</dbReference>